<keyword evidence="1" id="KW-1133">Transmembrane helix</keyword>
<evidence type="ECO:0000313" key="3">
    <source>
        <dbReference type="Proteomes" id="UP001449225"/>
    </source>
</evidence>
<protein>
    <submittedName>
        <fullName evidence="2">Uncharacterized protein</fullName>
    </submittedName>
</protein>
<keyword evidence="3" id="KW-1185">Reference proteome</keyword>
<feature type="transmembrane region" description="Helical" evidence="1">
    <location>
        <begin position="46"/>
        <end position="79"/>
    </location>
</feature>
<evidence type="ECO:0000256" key="1">
    <source>
        <dbReference type="SAM" id="Phobius"/>
    </source>
</evidence>
<gene>
    <name evidence="2" type="ORF">WNY58_06555</name>
</gene>
<name>A0ABU9TQQ3_9GAMM</name>
<accession>A0ABU9TQQ3</accession>
<sequence length="82" mass="9850">MFKYFVLFHCWLAAPNWMRDHTPDQDHFYRRLFTAKHKAKRRKVKSIWITALSVLLLFPSPPIIVVTLLFTTFLSFSYLDES</sequence>
<comment type="caution">
    <text evidence="2">The sequence shown here is derived from an EMBL/GenBank/DDBJ whole genome shotgun (WGS) entry which is preliminary data.</text>
</comment>
<organism evidence="2 3">
    <name type="scientific">Neptuniibacter pectenicola</name>
    <dbReference type="NCBI Taxonomy" id="1806669"/>
    <lineage>
        <taxon>Bacteria</taxon>
        <taxon>Pseudomonadati</taxon>
        <taxon>Pseudomonadota</taxon>
        <taxon>Gammaproteobacteria</taxon>
        <taxon>Oceanospirillales</taxon>
        <taxon>Oceanospirillaceae</taxon>
        <taxon>Neptuniibacter</taxon>
    </lineage>
</organism>
<keyword evidence="1" id="KW-0812">Transmembrane</keyword>
<keyword evidence="1" id="KW-0472">Membrane</keyword>
<reference evidence="2 3" key="1">
    <citation type="submission" date="2024-03" db="EMBL/GenBank/DDBJ databases">
        <title>Community enrichment and isolation of bacterial strains for fucoidan degradation.</title>
        <authorList>
            <person name="Sichert A."/>
        </authorList>
    </citation>
    <scope>NUCLEOTIDE SEQUENCE [LARGE SCALE GENOMIC DNA]</scope>
    <source>
        <strain evidence="2 3">AS76</strain>
    </source>
</reference>
<evidence type="ECO:0000313" key="2">
    <source>
        <dbReference type="EMBL" id="MEM5536049.1"/>
    </source>
</evidence>
<proteinExistence type="predicted"/>
<dbReference type="Proteomes" id="UP001449225">
    <property type="component" value="Unassembled WGS sequence"/>
</dbReference>
<dbReference type="EMBL" id="JBBMRA010000004">
    <property type="protein sequence ID" value="MEM5536049.1"/>
    <property type="molecule type" value="Genomic_DNA"/>
</dbReference>